<organism evidence="3">
    <name type="scientific">Guillardia theta</name>
    <name type="common">Cryptophyte</name>
    <name type="synonym">Cryptomonas phi</name>
    <dbReference type="NCBI Taxonomy" id="55529"/>
    <lineage>
        <taxon>Eukaryota</taxon>
        <taxon>Cryptophyceae</taxon>
        <taxon>Pyrenomonadales</taxon>
        <taxon>Geminigeraceae</taxon>
        <taxon>Guillardia</taxon>
    </lineage>
</organism>
<sequence length="581" mass="67181">MHRFSRSTSFTSTDASKEDNKPTRQWLTHNLTLDVFKRIYHRWMVNSKEKSRRMRRARLKRSNSLQSSDVDPYAAYESKLTKSEVAQRQGSALVNKYLDDIMASMENTSRSKLPHFVMATFAKLPKQRSELDLDGAIGPVRSQSWIESLPPEAAMKTEVMRELLRYFRLKEYPKGAVIESVDFPIDNFYVILDGILVLQDERGNEVASRLYAGDCVGNEFLKSSIWNKDLKVESDGASILCLNRYDYEMVMRIHKEQHMIQRSRFLKSIFPFSDWTESKRLQLAKLLQKRYLPSNKIIVKQGAIPKEFFILEKGVCRVLREIAVPAKVLTILKAPKMPFPLSQHSSNPNPFIEKRRTTSASLALGKTPVFGLNSWRCPLWREPPLLTERTSYEIKQIHKQAFKTSLKKDSTRNLSSEHRNRSKMLKTQLSKHCSDNMAQEQVALNKAKSTSHRMYEFEGDELEGAKKVILEIRELWKGQYFGERSMITKSTRTSSVVSKTPVELLVLAKIDFLRLGLDTGDQAQSLLDGSAYNQYSGDGQTLIESMRHEFEWTNYRNDLTTDVIFNSNFSDHHDVEFRKDD</sequence>
<feature type="domain" description="Cyclic nucleotide-binding" evidence="2">
    <location>
        <begin position="271"/>
        <end position="321"/>
    </location>
</feature>
<feature type="domain" description="Cyclic nucleotide-binding" evidence="2">
    <location>
        <begin position="463"/>
        <end position="515"/>
    </location>
</feature>
<dbReference type="PROSITE" id="PS50042">
    <property type="entry name" value="CNMP_BINDING_3"/>
    <property type="match status" value="2"/>
</dbReference>
<gene>
    <name evidence="3" type="ORF">GTHE00462_LOCUS39005</name>
</gene>
<dbReference type="Gene3D" id="2.60.120.10">
    <property type="entry name" value="Jelly Rolls"/>
    <property type="match status" value="2"/>
</dbReference>
<dbReference type="EMBL" id="HBKN01049950">
    <property type="protein sequence ID" value="CAE2340718.1"/>
    <property type="molecule type" value="Transcribed_RNA"/>
</dbReference>
<name>A0A7S4PNC5_GUITH</name>
<reference evidence="3" key="1">
    <citation type="submission" date="2021-01" db="EMBL/GenBank/DDBJ databases">
        <authorList>
            <person name="Corre E."/>
            <person name="Pelletier E."/>
            <person name="Niang G."/>
            <person name="Scheremetjew M."/>
            <person name="Finn R."/>
            <person name="Kale V."/>
            <person name="Holt S."/>
            <person name="Cochrane G."/>
            <person name="Meng A."/>
            <person name="Brown T."/>
            <person name="Cohen L."/>
        </authorList>
    </citation>
    <scope>NUCLEOTIDE SEQUENCE</scope>
    <source>
        <strain evidence="3">CCMP 2712</strain>
    </source>
</reference>
<evidence type="ECO:0000313" key="3">
    <source>
        <dbReference type="EMBL" id="CAE2340718.1"/>
    </source>
</evidence>
<dbReference type="SUPFAM" id="SSF51206">
    <property type="entry name" value="cAMP-binding domain-like"/>
    <property type="match status" value="2"/>
</dbReference>
<accession>A0A7S4PNC5</accession>
<dbReference type="InterPro" id="IPR000595">
    <property type="entry name" value="cNMP-bd_dom"/>
</dbReference>
<proteinExistence type="predicted"/>
<feature type="compositionally biased region" description="Low complexity" evidence="1">
    <location>
        <begin position="1"/>
        <end position="13"/>
    </location>
</feature>
<evidence type="ECO:0000259" key="2">
    <source>
        <dbReference type="PROSITE" id="PS50042"/>
    </source>
</evidence>
<dbReference type="InterPro" id="IPR014710">
    <property type="entry name" value="RmlC-like_jellyroll"/>
</dbReference>
<protein>
    <recommendedName>
        <fullName evidence="2">Cyclic nucleotide-binding domain-containing protein</fullName>
    </recommendedName>
</protein>
<dbReference type="PANTHER" id="PTHR23011:SF28">
    <property type="entry name" value="CYCLIC NUCLEOTIDE-BINDING DOMAIN CONTAINING PROTEIN"/>
    <property type="match status" value="1"/>
</dbReference>
<dbReference type="PANTHER" id="PTHR23011">
    <property type="entry name" value="CYCLIC NUCLEOTIDE-BINDING DOMAIN CONTAINING PROTEIN"/>
    <property type="match status" value="1"/>
</dbReference>
<feature type="region of interest" description="Disordered" evidence="1">
    <location>
        <begin position="1"/>
        <end position="22"/>
    </location>
</feature>
<dbReference type="InterPro" id="IPR018490">
    <property type="entry name" value="cNMP-bd_dom_sf"/>
</dbReference>
<dbReference type="AlphaFoldDB" id="A0A7S4PNC5"/>
<evidence type="ECO:0000256" key="1">
    <source>
        <dbReference type="SAM" id="MobiDB-lite"/>
    </source>
</evidence>
<dbReference type="CDD" id="cd00038">
    <property type="entry name" value="CAP_ED"/>
    <property type="match status" value="2"/>
</dbReference>